<feature type="domain" description="C2H2-type" evidence="6">
    <location>
        <begin position="455"/>
        <end position="483"/>
    </location>
</feature>
<dbReference type="PROSITE" id="PS50157">
    <property type="entry name" value="ZINC_FINGER_C2H2_2"/>
    <property type="match status" value="7"/>
</dbReference>
<evidence type="ECO:0000256" key="1">
    <source>
        <dbReference type="ARBA" id="ARBA00022723"/>
    </source>
</evidence>
<dbReference type="PROSITE" id="PS00028">
    <property type="entry name" value="ZINC_FINGER_C2H2_1"/>
    <property type="match status" value="8"/>
</dbReference>
<dbReference type="AlphaFoldDB" id="A0A1J1HFQ6"/>
<proteinExistence type="predicted"/>
<reference evidence="7 8" key="1">
    <citation type="submission" date="2015-04" db="EMBL/GenBank/DDBJ databases">
        <authorList>
            <person name="Syromyatnikov M.Y."/>
            <person name="Popov V.N."/>
        </authorList>
    </citation>
    <scope>NUCLEOTIDE SEQUENCE [LARGE SCALE GENOMIC DNA]</scope>
</reference>
<evidence type="ECO:0000256" key="2">
    <source>
        <dbReference type="ARBA" id="ARBA00022737"/>
    </source>
</evidence>
<dbReference type="EMBL" id="CVRI01000001">
    <property type="protein sequence ID" value="CRK86244.1"/>
    <property type="molecule type" value="Genomic_DNA"/>
</dbReference>
<feature type="domain" description="C2H2-type" evidence="6">
    <location>
        <begin position="247"/>
        <end position="274"/>
    </location>
</feature>
<feature type="domain" description="C2H2-type" evidence="6">
    <location>
        <begin position="307"/>
        <end position="337"/>
    </location>
</feature>
<feature type="domain" description="C2H2-type" evidence="6">
    <location>
        <begin position="275"/>
        <end position="303"/>
    </location>
</feature>
<organism evidence="7 8">
    <name type="scientific">Clunio marinus</name>
    <dbReference type="NCBI Taxonomy" id="568069"/>
    <lineage>
        <taxon>Eukaryota</taxon>
        <taxon>Metazoa</taxon>
        <taxon>Ecdysozoa</taxon>
        <taxon>Arthropoda</taxon>
        <taxon>Hexapoda</taxon>
        <taxon>Insecta</taxon>
        <taxon>Pterygota</taxon>
        <taxon>Neoptera</taxon>
        <taxon>Endopterygota</taxon>
        <taxon>Diptera</taxon>
        <taxon>Nematocera</taxon>
        <taxon>Chironomoidea</taxon>
        <taxon>Chironomidae</taxon>
        <taxon>Clunio</taxon>
    </lineage>
</organism>
<sequence>MACLLCFSTTTPDECINIYDYGDSNMITGAELIQKHFPFYEQVLTEEVLNSNQTVLCKSCWINLENFHELFICVASNYNANIEDINLYAKEVNDAKNDSNTEDFIIYDAEVKENEMELIKVEVMNSDVAEYMGTEWIEEVTEEITPRPLQLHKKLKTKHLSQVSSDSPKMSRQTATPIFDSADDQRIRDTAKMNCEICGDSVDNLRDAKSHYKQFHGVEGYLMCCERRFKQRCRLVEHVNTHYNFGYNCHICSKTFDSKSYLSKHLACHDETKPFSCAHCPKSFSRKFQVRNHLMSVHIFDNIEPSFECPKENCHKKFVNPARLKHHIDYTHSMNHIEICEICSKTFRTKNAIDEHMKTHARKAEDRIRCEICGHYLADLKSYNRHVKNHGTEQLDNTCSHCGKKSPNLNALRKHIKYVHEMEKNHQCRFCEKSFKRPRDLIDHEAALHTLQDLYACSFCSKTFRNQSNMLAHRKKMHPDQYKKPAYMRDDVLS</sequence>
<evidence type="ECO:0000313" key="8">
    <source>
        <dbReference type="Proteomes" id="UP000183832"/>
    </source>
</evidence>
<keyword evidence="8" id="KW-1185">Reference proteome</keyword>
<keyword evidence="1" id="KW-0479">Metal-binding</keyword>
<keyword evidence="3 5" id="KW-0863">Zinc-finger</keyword>
<dbReference type="GO" id="GO:0008270">
    <property type="term" value="F:zinc ion binding"/>
    <property type="evidence" value="ECO:0007669"/>
    <property type="project" value="UniProtKB-KW"/>
</dbReference>
<dbReference type="SUPFAM" id="SSF57667">
    <property type="entry name" value="beta-beta-alpha zinc fingers"/>
    <property type="match status" value="4"/>
</dbReference>
<dbReference type="STRING" id="568069.A0A1J1HFQ6"/>
<evidence type="ECO:0000313" key="7">
    <source>
        <dbReference type="EMBL" id="CRK86244.1"/>
    </source>
</evidence>
<dbReference type="InterPro" id="IPR036236">
    <property type="entry name" value="Znf_C2H2_sf"/>
</dbReference>
<keyword evidence="2" id="KW-0677">Repeat</keyword>
<dbReference type="Gene3D" id="3.40.1800.20">
    <property type="match status" value="1"/>
</dbReference>
<feature type="domain" description="C2H2-type" evidence="6">
    <location>
        <begin position="338"/>
        <end position="365"/>
    </location>
</feature>
<dbReference type="OrthoDB" id="10039931at2759"/>
<evidence type="ECO:0000256" key="4">
    <source>
        <dbReference type="ARBA" id="ARBA00022833"/>
    </source>
</evidence>
<evidence type="ECO:0000259" key="6">
    <source>
        <dbReference type="PROSITE" id="PS50157"/>
    </source>
</evidence>
<feature type="domain" description="C2H2-type" evidence="6">
    <location>
        <begin position="397"/>
        <end position="425"/>
    </location>
</feature>
<accession>A0A1J1HFQ6</accession>
<feature type="domain" description="C2H2-type" evidence="6">
    <location>
        <begin position="426"/>
        <end position="454"/>
    </location>
</feature>
<dbReference type="Pfam" id="PF13894">
    <property type="entry name" value="zf-C2H2_4"/>
    <property type="match status" value="1"/>
</dbReference>
<evidence type="ECO:0000256" key="3">
    <source>
        <dbReference type="ARBA" id="ARBA00022771"/>
    </source>
</evidence>
<evidence type="ECO:0000256" key="5">
    <source>
        <dbReference type="PROSITE-ProRule" id="PRU00042"/>
    </source>
</evidence>
<protein>
    <submittedName>
        <fullName evidence="7">CLUMA_CG000006, isoform A</fullName>
    </submittedName>
</protein>
<dbReference type="Gene3D" id="3.30.160.60">
    <property type="entry name" value="Classic Zinc Finger"/>
    <property type="match status" value="5"/>
</dbReference>
<dbReference type="Pfam" id="PF00096">
    <property type="entry name" value="zf-C2H2"/>
    <property type="match status" value="5"/>
</dbReference>
<dbReference type="Proteomes" id="UP000183832">
    <property type="component" value="Unassembled WGS sequence"/>
</dbReference>
<keyword evidence="4" id="KW-0862">Zinc</keyword>
<gene>
    <name evidence="7" type="ORF">CLUMA_CG000006</name>
</gene>
<dbReference type="SMART" id="SM00355">
    <property type="entry name" value="ZnF_C2H2"/>
    <property type="match status" value="10"/>
</dbReference>
<dbReference type="PANTHER" id="PTHR24379:SF121">
    <property type="entry name" value="C2H2-TYPE DOMAIN-CONTAINING PROTEIN"/>
    <property type="match status" value="1"/>
</dbReference>
<dbReference type="InterPro" id="IPR013087">
    <property type="entry name" value="Znf_C2H2_type"/>
</dbReference>
<dbReference type="PANTHER" id="PTHR24379">
    <property type="entry name" value="KRAB AND ZINC FINGER DOMAIN-CONTAINING"/>
    <property type="match status" value="1"/>
</dbReference>
<name>A0A1J1HFQ6_9DIPT</name>